<feature type="chain" id="PRO_5003850181" evidence="2">
    <location>
        <begin position="21"/>
        <end position="539"/>
    </location>
</feature>
<dbReference type="Proteomes" id="UP000004478">
    <property type="component" value="Unassembled WGS sequence"/>
</dbReference>
<dbReference type="Gene3D" id="3.40.30.10">
    <property type="entry name" value="Glutaredoxin"/>
    <property type="match status" value="1"/>
</dbReference>
<proteinExistence type="predicted"/>
<evidence type="ECO:0000256" key="2">
    <source>
        <dbReference type="SAM" id="SignalP"/>
    </source>
</evidence>
<dbReference type="AlphaFoldDB" id="K1L175"/>
<organism evidence="4 5">
    <name type="scientific">Cecembia lonarensis (strain CCUG 58316 / KCTC 22772 / LW9)</name>
    <dbReference type="NCBI Taxonomy" id="1225176"/>
    <lineage>
        <taxon>Bacteria</taxon>
        <taxon>Pseudomonadati</taxon>
        <taxon>Bacteroidota</taxon>
        <taxon>Cytophagia</taxon>
        <taxon>Cytophagales</taxon>
        <taxon>Cyclobacteriaceae</taxon>
        <taxon>Cecembia</taxon>
    </lineage>
</organism>
<dbReference type="PROSITE" id="PS51352">
    <property type="entry name" value="THIOREDOXIN_2"/>
    <property type="match status" value="1"/>
</dbReference>
<feature type="signal peptide" evidence="2">
    <location>
        <begin position="1"/>
        <end position="20"/>
    </location>
</feature>
<dbReference type="CDD" id="cd02966">
    <property type="entry name" value="TlpA_like_family"/>
    <property type="match status" value="1"/>
</dbReference>
<evidence type="ECO:0000259" key="3">
    <source>
        <dbReference type="PROSITE" id="PS51352"/>
    </source>
</evidence>
<evidence type="ECO:0000256" key="1">
    <source>
        <dbReference type="ARBA" id="ARBA00023284"/>
    </source>
</evidence>
<dbReference type="PANTHER" id="PTHR42852">
    <property type="entry name" value="THIOL:DISULFIDE INTERCHANGE PROTEIN DSBE"/>
    <property type="match status" value="1"/>
</dbReference>
<evidence type="ECO:0000313" key="4">
    <source>
        <dbReference type="EMBL" id="EKB50145.1"/>
    </source>
</evidence>
<dbReference type="InterPro" id="IPR050553">
    <property type="entry name" value="Thioredoxin_ResA/DsbE_sf"/>
</dbReference>
<dbReference type="InterPro" id="IPR012336">
    <property type="entry name" value="Thioredoxin-like_fold"/>
</dbReference>
<gene>
    <name evidence="4" type="primary">resA_2</name>
    <name evidence="4" type="ORF">B879_01289</name>
</gene>
<dbReference type="EMBL" id="AMGM01000013">
    <property type="protein sequence ID" value="EKB50145.1"/>
    <property type="molecule type" value="Genomic_DNA"/>
</dbReference>
<reference evidence="4 5" key="1">
    <citation type="journal article" date="2012" name="J. Bacteriol.">
        <title>Draft Genome Sequence of Cecembia lonarensis Strain LW9T, Isolated from Lonar Lake, a Haloalkaline Lake in India.</title>
        <authorList>
            <person name="Shivaji S."/>
            <person name="Ara S."/>
            <person name="Singh A."/>
            <person name="Pinnaka A.K."/>
        </authorList>
    </citation>
    <scope>NUCLEOTIDE SEQUENCE [LARGE SCALE GENOMIC DNA]</scope>
    <source>
        <strain evidence="4 5">LW9</strain>
    </source>
</reference>
<dbReference type="OrthoDB" id="6399635at2"/>
<feature type="domain" description="Thioredoxin" evidence="3">
    <location>
        <begin position="306"/>
        <end position="448"/>
    </location>
</feature>
<evidence type="ECO:0000313" key="5">
    <source>
        <dbReference type="Proteomes" id="UP000004478"/>
    </source>
</evidence>
<dbReference type="InterPro" id="IPR036249">
    <property type="entry name" value="Thioredoxin-like_sf"/>
</dbReference>
<protein>
    <submittedName>
        <fullName evidence="4">Thiol-disulfide oxidoreductase resA</fullName>
    </submittedName>
</protein>
<comment type="caution">
    <text evidence="4">The sequence shown here is derived from an EMBL/GenBank/DDBJ whole genome shotgun (WGS) entry which is preliminary data.</text>
</comment>
<name>K1L175_CECL9</name>
<dbReference type="RefSeq" id="WP_009184329.1">
    <property type="nucleotide sequence ID" value="NZ_AMGM01000013.1"/>
</dbReference>
<dbReference type="InterPro" id="IPR013766">
    <property type="entry name" value="Thioredoxin_domain"/>
</dbReference>
<dbReference type="SUPFAM" id="SSF52833">
    <property type="entry name" value="Thioredoxin-like"/>
    <property type="match status" value="1"/>
</dbReference>
<dbReference type="InterPro" id="IPR017937">
    <property type="entry name" value="Thioredoxin_CS"/>
</dbReference>
<dbReference type="PANTHER" id="PTHR42852:SF17">
    <property type="entry name" value="THIOREDOXIN-LIKE PROTEIN HI_1115"/>
    <property type="match status" value="1"/>
</dbReference>
<keyword evidence="1" id="KW-0676">Redox-active center</keyword>
<keyword evidence="5" id="KW-1185">Reference proteome</keyword>
<accession>K1L175</accession>
<dbReference type="Pfam" id="PF13905">
    <property type="entry name" value="Thioredoxin_8"/>
    <property type="match status" value="1"/>
</dbReference>
<sequence length="539" mass="61295">MKKFCVLMLMLSIIFQVAFAQEKADYLSVSLSPQIGEGPFLMGFSRINPNKKGEHTFQAGYPEPLTYEGEMEGFEEYLLIPNSIQYTYLNFKKGLSDESSWKGLLTMFGEEAAVIKEVTDQEHRFFVRLAVKELGEDAMQIWVDQNADDIWQAGEIYDYKKNPEDNWETGIARFPIIPVQYEDVVNGELEKVELALQLAPFMSPGNILYAYKNYQQGVLDDGLGNQTNLFLSNSFTSGYFDNTNLKAFVASTDEDWQAINAFQREFLEYGDAIQLGDEKYLIHSVDKWGTELVLRRLGEDEAWIGTQKGAQAPAIVSKTLTDEPYTMNNGKVTMLDFWGSWCGPCVAEIPLLKDVVSFFEGDRFELVGMVYDQRSAVEKFIENNGVNWKQVMHSYEGDEMDYAKVYNINAYPTTFLISADGKVLVKNDGLRGFQLYKTLCQQLDIPEESFLKHIASGEATLVFEVSDPKISGIYLTGGKFNKQKYYAYKSGDHFVRGHEWENGTEEVINVVYNLNGKQETKEITLSKEMIQEGKIIIAL</sequence>
<keyword evidence="2" id="KW-0732">Signal</keyword>
<dbReference type="PROSITE" id="PS00194">
    <property type="entry name" value="THIOREDOXIN_1"/>
    <property type="match status" value="1"/>
</dbReference>